<reference evidence="10 11" key="1">
    <citation type="submission" date="2020-03" db="EMBL/GenBank/DDBJ databases">
        <title>Genomic Encyclopedia of Type Strains, Phase IV (KMG-IV): sequencing the most valuable type-strain genomes for metagenomic binning, comparative biology and taxonomic classification.</title>
        <authorList>
            <person name="Goeker M."/>
        </authorList>
    </citation>
    <scope>NUCLEOTIDE SEQUENCE [LARGE SCALE GENOMIC DNA]</scope>
    <source>
        <strain evidence="10 11">DSM 103870</strain>
    </source>
</reference>
<feature type="DNA-binding region" description="OmpR/PhoB-type" evidence="7">
    <location>
        <begin position="125"/>
        <end position="223"/>
    </location>
</feature>
<dbReference type="Proteomes" id="UP001429580">
    <property type="component" value="Unassembled WGS sequence"/>
</dbReference>
<sequence length="227" mass="25373">MTILVIEDDFRIAQVVEDAFVAGGWQVERCGTGEEGLDRAAAGRFDAIVLDVLLPVYSGFEVCQRLREQGVTTPILMLTCRDRDEDIVRGLRLGADDYVTKPFSTTQLTARVDALVRRATGFPRGRQLRAGSLVLDQKSRRVSVGEHVIPLTAREFGLLEFFMQHAGRAITRETLLERVWGDDDCHTPNVVDVYVSYLRRKLAHSGAGLQLRTVRGYGYILDEPVGH</sequence>
<dbReference type="SMART" id="SM00862">
    <property type="entry name" value="Trans_reg_C"/>
    <property type="match status" value="1"/>
</dbReference>
<dbReference type="RefSeq" id="WP_166953486.1">
    <property type="nucleotide sequence ID" value="NZ_JAASQI010000006.1"/>
</dbReference>
<evidence type="ECO:0000313" key="10">
    <source>
        <dbReference type="EMBL" id="NIJ58755.1"/>
    </source>
</evidence>
<dbReference type="InterPro" id="IPR039420">
    <property type="entry name" value="WalR-like"/>
</dbReference>
<feature type="domain" description="Response regulatory" evidence="8">
    <location>
        <begin position="2"/>
        <end position="116"/>
    </location>
</feature>
<keyword evidence="2" id="KW-0902">Two-component regulatory system</keyword>
<dbReference type="InterPro" id="IPR011006">
    <property type="entry name" value="CheY-like_superfamily"/>
</dbReference>
<dbReference type="Pfam" id="PF00486">
    <property type="entry name" value="Trans_reg_C"/>
    <property type="match status" value="1"/>
</dbReference>
<keyword evidence="5" id="KW-0804">Transcription</keyword>
<evidence type="ECO:0000256" key="2">
    <source>
        <dbReference type="ARBA" id="ARBA00023012"/>
    </source>
</evidence>
<keyword evidence="3" id="KW-0805">Transcription regulation</keyword>
<evidence type="ECO:0000256" key="4">
    <source>
        <dbReference type="ARBA" id="ARBA00023125"/>
    </source>
</evidence>
<evidence type="ECO:0000259" key="9">
    <source>
        <dbReference type="PROSITE" id="PS51755"/>
    </source>
</evidence>
<dbReference type="SMART" id="SM00448">
    <property type="entry name" value="REC"/>
    <property type="match status" value="1"/>
</dbReference>
<evidence type="ECO:0000259" key="8">
    <source>
        <dbReference type="PROSITE" id="PS50110"/>
    </source>
</evidence>
<keyword evidence="1 6" id="KW-0597">Phosphoprotein</keyword>
<keyword evidence="4 7" id="KW-0238">DNA-binding</keyword>
<feature type="domain" description="OmpR/PhoB-type" evidence="9">
    <location>
        <begin position="125"/>
        <end position="223"/>
    </location>
</feature>
<evidence type="ECO:0000256" key="5">
    <source>
        <dbReference type="ARBA" id="ARBA00023163"/>
    </source>
</evidence>
<evidence type="ECO:0000256" key="1">
    <source>
        <dbReference type="ARBA" id="ARBA00022553"/>
    </source>
</evidence>
<dbReference type="SUPFAM" id="SSF52172">
    <property type="entry name" value="CheY-like"/>
    <property type="match status" value="1"/>
</dbReference>
<dbReference type="CDD" id="cd00383">
    <property type="entry name" value="trans_reg_C"/>
    <property type="match status" value="1"/>
</dbReference>
<dbReference type="PROSITE" id="PS51755">
    <property type="entry name" value="OMPR_PHOB"/>
    <property type="match status" value="1"/>
</dbReference>
<dbReference type="InterPro" id="IPR036388">
    <property type="entry name" value="WH-like_DNA-bd_sf"/>
</dbReference>
<feature type="modified residue" description="4-aspartylphosphate" evidence="6">
    <location>
        <position position="51"/>
    </location>
</feature>
<name>A0ABX0V3E6_9HYPH</name>
<protein>
    <submittedName>
        <fullName evidence="10">DNA-binding response OmpR family regulator</fullName>
    </submittedName>
</protein>
<evidence type="ECO:0000256" key="6">
    <source>
        <dbReference type="PROSITE-ProRule" id="PRU00169"/>
    </source>
</evidence>
<dbReference type="InterPro" id="IPR001789">
    <property type="entry name" value="Sig_transdc_resp-reg_receiver"/>
</dbReference>
<evidence type="ECO:0000313" key="11">
    <source>
        <dbReference type="Proteomes" id="UP001429580"/>
    </source>
</evidence>
<dbReference type="EMBL" id="JAASQI010000006">
    <property type="protein sequence ID" value="NIJ58755.1"/>
    <property type="molecule type" value="Genomic_DNA"/>
</dbReference>
<organism evidence="10 11">
    <name type="scientific">Pseudochelatococcus lubricantis</name>
    <dbReference type="NCBI Taxonomy" id="1538102"/>
    <lineage>
        <taxon>Bacteria</taxon>
        <taxon>Pseudomonadati</taxon>
        <taxon>Pseudomonadota</taxon>
        <taxon>Alphaproteobacteria</taxon>
        <taxon>Hyphomicrobiales</taxon>
        <taxon>Chelatococcaceae</taxon>
        <taxon>Pseudochelatococcus</taxon>
    </lineage>
</organism>
<keyword evidence="11" id="KW-1185">Reference proteome</keyword>
<accession>A0ABX0V3E6</accession>
<dbReference type="Gene3D" id="6.10.250.690">
    <property type="match status" value="1"/>
</dbReference>
<evidence type="ECO:0000256" key="7">
    <source>
        <dbReference type="PROSITE-ProRule" id="PRU01091"/>
    </source>
</evidence>
<dbReference type="PROSITE" id="PS50110">
    <property type="entry name" value="RESPONSE_REGULATORY"/>
    <property type="match status" value="1"/>
</dbReference>
<proteinExistence type="predicted"/>
<dbReference type="InterPro" id="IPR001867">
    <property type="entry name" value="OmpR/PhoB-type_DNA-bd"/>
</dbReference>
<comment type="caution">
    <text evidence="10">The sequence shown here is derived from an EMBL/GenBank/DDBJ whole genome shotgun (WGS) entry which is preliminary data.</text>
</comment>
<gene>
    <name evidence="10" type="ORF">FHS82_002610</name>
</gene>
<dbReference type="PANTHER" id="PTHR48111:SF1">
    <property type="entry name" value="TWO-COMPONENT RESPONSE REGULATOR ORR33"/>
    <property type="match status" value="1"/>
</dbReference>
<dbReference type="Gene3D" id="1.10.10.10">
    <property type="entry name" value="Winged helix-like DNA-binding domain superfamily/Winged helix DNA-binding domain"/>
    <property type="match status" value="1"/>
</dbReference>
<evidence type="ECO:0000256" key="3">
    <source>
        <dbReference type="ARBA" id="ARBA00023015"/>
    </source>
</evidence>
<dbReference type="GO" id="GO:0003677">
    <property type="term" value="F:DNA binding"/>
    <property type="evidence" value="ECO:0007669"/>
    <property type="project" value="UniProtKB-KW"/>
</dbReference>
<dbReference type="Gene3D" id="3.40.50.2300">
    <property type="match status" value="1"/>
</dbReference>
<dbReference type="PANTHER" id="PTHR48111">
    <property type="entry name" value="REGULATOR OF RPOS"/>
    <property type="match status" value="1"/>
</dbReference>
<dbReference type="Pfam" id="PF00072">
    <property type="entry name" value="Response_reg"/>
    <property type="match status" value="1"/>
</dbReference>